<dbReference type="GO" id="GO:0012505">
    <property type="term" value="C:endomembrane system"/>
    <property type="evidence" value="ECO:0007669"/>
    <property type="project" value="UniProtKB-SubCell"/>
</dbReference>
<feature type="transmembrane region" description="Helical" evidence="5">
    <location>
        <begin position="45"/>
        <end position="66"/>
    </location>
</feature>
<reference evidence="7" key="1">
    <citation type="submission" date="2015-07" db="EMBL/GenBank/DDBJ databases">
        <title>Nocardia seriolae U-1 whole genome shotgun sequence.</title>
        <authorList>
            <person name="Imajoh M."/>
            <person name="Fukumoto Y."/>
            <person name="Sukeda M."/>
            <person name="Yamane J."/>
            <person name="Yamasaki K."/>
            <person name="Shimizu M."/>
            <person name="Ohnishi K."/>
            <person name="Oshima S."/>
        </authorList>
    </citation>
    <scope>NUCLEOTIDE SEQUENCE [LARGE SCALE GENOMIC DNA]</scope>
    <source>
        <strain evidence="7">U-1</strain>
    </source>
</reference>
<comment type="caution">
    <text evidence="6">The sequence shown here is derived from an EMBL/GenBank/DDBJ whole genome shotgun (WGS) entry which is preliminary data.</text>
</comment>
<feature type="transmembrane region" description="Helical" evidence="5">
    <location>
        <begin position="90"/>
        <end position="109"/>
    </location>
</feature>
<evidence type="ECO:0000313" key="7">
    <source>
        <dbReference type="Proteomes" id="UP000037179"/>
    </source>
</evidence>
<evidence type="ECO:0000256" key="4">
    <source>
        <dbReference type="ARBA" id="ARBA00023136"/>
    </source>
</evidence>
<comment type="subcellular location">
    <subcellularLocation>
        <location evidence="1">Endomembrane system</location>
        <topology evidence="1">Multi-pass membrane protein</topology>
    </subcellularLocation>
</comment>
<dbReference type="AlphaFoldDB" id="A0ABC9Z6S2"/>
<dbReference type="Gene3D" id="1.20.120.1630">
    <property type="match status" value="1"/>
</dbReference>
<gene>
    <name evidence="6" type="ORF">NSK11_contig00211-0009</name>
</gene>
<dbReference type="Pfam" id="PF04191">
    <property type="entry name" value="PEMT"/>
    <property type="match status" value="1"/>
</dbReference>
<dbReference type="Proteomes" id="UP000037179">
    <property type="component" value="Unassembled WGS sequence"/>
</dbReference>
<evidence type="ECO:0000256" key="3">
    <source>
        <dbReference type="ARBA" id="ARBA00022989"/>
    </source>
</evidence>
<organism evidence="6 7">
    <name type="scientific">Nocardia seriolae</name>
    <dbReference type="NCBI Taxonomy" id="37332"/>
    <lineage>
        <taxon>Bacteria</taxon>
        <taxon>Bacillati</taxon>
        <taxon>Actinomycetota</taxon>
        <taxon>Actinomycetes</taxon>
        <taxon>Mycobacteriales</taxon>
        <taxon>Nocardiaceae</taxon>
        <taxon>Nocardia</taxon>
    </lineage>
</organism>
<evidence type="ECO:0000313" key="6">
    <source>
        <dbReference type="EMBL" id="GAP33123.1"/>
    </source>
</evidence>
<evidence type="ECO:0000256" key="2">
    <source>
        <dbReference type="ARBA" id="ARBA00022692"/>
    </source>
</evidence>
<dbReference type="EMBL" id="BBYQ01000211">
    <property type="protein sequence ID" value="GAP33123.1"/>
    <property type="molecule type" value="Genomic_DNA"/>
</dbReference>
<reference evidence="6 7" key="2">
    <citation type="journal article" date="2016" name="Genome Announc.">
        <title>Draft Genome Sequence of Erythromycin- and Oxytetracycline-Sensitive Nocardia seriolae Strain U-1 (NBRC 110359).</title>
        <authorList>
            <person name="Imajoh M."/>
            <person name="Sukeda M."/>
            <person name="Shimizu M."/>
            <person name="Yamane J."/>
            <person name="Ohnishi K."/>
            <person name="Oshima S."/>
        </authorList>
    </citation>
    <scope>NUCLEOTIDE SEQUENCE [LARGE SCALE GENOMIC DNA]</scope>
    <source>
        <strain evidence="6 7">U-1</strain>
    </source>
</reference>
<keyword evidence="7" id="KW-1185">Reference proteome</keyword>
<sequence>MFSRAAWGSLLFTILVPGTVAGLIPRLISRWQVAHDLSPEGPLRVLGAVLIVAGLPMLLGAIYRFASEGRGTPAPIAPTRQLVIGGPNRYVRNPMYMAVVSIILGQALLLGRTDLLWYGLIVAIGQALFVHFYEEPTLHRQFGDDYDRYRAAVRAWIPRRTPWDGS</sequence>
<keyword evidence="2 5" id="KW-0812">Transmembrane</keyword>
<dbReference type="InterPro" id="IPR007318">
    <property type="entry name" value="Phopholipid_MeTrfase"/>
</dbReference>
<proteinExistence type="predicted"/>
<name>A0ABC9Z6S2_9NOCA</name>
<feature type="transmembrane region" description="Helical" evidence="5">
    <location>
        <begin position="115"/>
        <end position="133"/>
    </location>
</feature>
<evidence type="ECO:0000256" key="1">
    <source>
        <dbReference type="ARBA" id="ARBA00004127"/>
    </source>
</evidence>
<keyword evidence="3 5" id="KW-1133">Transmembrane helix</keyword>
<evidence type="ECO:0000256" key="5">
    <source>
        <dbReference type="SAM" id="Phobius"/>
    </source>
</evidence>
<accession>A0ABC9Z6S2</accession>
<dbReference type="RefSeq" id="WP_036551802.1">
    <property type="nucleotide sequence ID" value="NZ_AP028459.1"/>
</dbReference>
<keyword evidence="4 5" id="KW-0472">Membrane</keyword>
<protein>
    <recommendedName>
        <fullName evidence="8">Isoprenylcysteine carboxyl methyltransferase</fullName>
    </recommendedName>
</protein>
<evidence type="ECO:0008006" key="8">
    <source>
        <dbReference type="Google" id="ProtNLM"/>
    </source>
</evidence>